<protein>
    <submittedName>
        <fullName evidence="2">Uncharacterized protein</fullName>
    </submittedName>
</protein>
<keyword evidence="3" id="KW-1185">Reference proteome</keyword>
<organism evidence="2 3">
    <name type="scientific">Pseudoneurospora amorphoporcata</name>
    <dbReference type="NCBI Taxonomy" id="241081"/>
    <lineage>
        <taxon>Eukaryota</taxon>
        <taxon>Fungi</taxon>
        <taxon>Dikarya</taxon>
        <taxon>Ascomycota</taxon>
        <taxon>Pezizomycotina</taxon>
        <taxon>Sordariomycetes</taxon>
        <taxon>Sordariomycetidae</taxon>
        <taxon>Sordariales</taxon>
        <taxon>Sordariaceae</taxon>
        <taxon>Pseudoneurospora</taxon>
    </lineage>
</organism>
<evidence type="ECO:0000313" key="2">
    <source>
        <dbReference type="EMBL" id="KAK3953255.1"/>
    </source>
</evidence>
<feature type="region of interest" description="Disordered" evidence="1">
    <location>
        <begin position="132"/>
        <end position="172"/>
    </location>
</feature>
<gene>
    <name evidence="2" type="ORF">QBC32DRAFT_121674</name>
</gene>
<name>A0AAN6SGX5_9PEZI</name>
<sequence>MVPRTPRHRHSKTPRFAASPTPVPFLWAILVGVRVVSSMDLLRQRISRSVSWLELGFCDLHDECHKVCIPPPLPIFKGLIPMALLSPRFPTHISNQQRFQGYLFIIFVSLDNQANPLLLNLLHFNNTSKMGSSMSRHQHKRGEFLFSRPKSPRHRSPTPYPHDRRSLNDDNDGIQILSKVPSIAKPTQAPIKMVERPLARQHISFEDKPAVISFEVHNPRRLNRFERLTT</sequence>
<comment type="caution">
    <text evidence="2">The sequence shown here is derived from an EMBL/GenBank/DDBJ whole genome shotgun (WGS) entry which is preliminary data.</text>
</comment>
<accession>A0AAN6SGX5</accession>
<dbReference type="EMBL" id="MU859108">
    <property type="protein sequence ID" value="KAK3953255.1"/>
    <property type="molecule type" value="Genomic_DNA"/>
</dbReference>
<evidence type="ECO:0000313" key="3">
    <source>
        <dbReference type="Proteomes" id="UP001303222"/>
    </source>
</evidence>
<reference evidence="2" key="1">
    <citation type="journal article" date="2023" name="Mol. Phylogenet. Evol.">
        <title>Genome-scale phylogeny and comparative genomics of the fungal order Sordariales.</title>
        <authorList>
            <person name="Hensen N."/>
            <person name="Bonometti L."/>
            <person name="Westerberg I."/>
            <person name="Brannstrom I.O."/>
            <person name="Guillou S."/>
            <person name="Cros-Aarteil S."/>
            <person name="Calhoun S."/>
            <person name="Haridas S."/>
            <person name="Kuo A."/>
            <person name="Mondo S."/>
            <person name="Pangilinan J."/>
            <person name="Riley R."/>
            <person name="LaButti K."/>
            <person name="Andreopoulos B."/>
            <person name="Lipzen A."/>
            <person name="Chen C."/>
            <person name="Yan M."/>
            <person name="Daum C."/>
            <person name="Ng V."/>
            <person name="Clum A."/>
            <person name="Steindorff A."/>
            <person name="Ohm R.A."/>
            <person name="Martin F."/>
            <person name="Silar P."/>
            <person name="Natvig D.O."/>
            <person name="Lalanne C."/>
            <person name="Gautier V."/>
            <person name="Ament-Velasquez S.L."/>
            <person name="Kruys A."/>
            <person name="Hutchinson M.I."/>
            <person name="Powell A.J."/>
            <person name="Barry K."/>
            <person name="Miller A.N."/>
            <person name="Grigoriev I.V."/>
            <person name="Debuchy R."/>
            <person name="Gladieux P."/>
            <person name="Hiltunen Thoren M."/>
            <person name="Johannesson H."/>
        </authorList>
    </citation>
    <scope>NUCLEOTIDE SEQUENCE</scope>
    <source>
        <strain evidence="2">CBS 626.80</strain>
    </source>
</reference>
<reference evidence="2" key="2">
    <citation type="submission" date="2023-06" db="EMBL/GenBank/DDBJ databases">
        <authorList>
            <consortium name="Lawrence Berkeley National Laboratory"/>
            <person name="Mondo S.J."/>
            <person name="Hensen N."/>
            <person name="Bonometti L."/>
            <person name="Westerberg I."/>
            <person name="Brannstrom I.O."/>
            <person name="Guillou S."/>
            <person name="Cros-Aarteil S."/>
            <person name="Calhoun S."/>
            <person name="Haridas S."/>
            <person name="Kuo A."/>
            <person name="Pangilinan J."/>
            <person name="Riley R."/>
            <person name="Labutti K."/>
            <person name="Andreopoulos B."/>
            <person name="Lipzen A."/>
            <person name="Chen C."/>
            <person name="Yanf M."/>
            <person name="Daum C."/>
            <person name="Ng V."/>
            <person name="Clum A."/>
            <person name="Steindorff A."/>
            <person name="Ohm R."/>
            <person name="Martin F."/>
            <person name="Silar P."/>
            <person name="Natvig D."/>
            <person name="Lalanne C."/>
            <person name="Gautier V."/>
            <person name="Ament-Velasquez S.L."/>
            <person name="Kruys A."/>
            <person name="Hutchinson M.I."/>
            <person name="Powell A.J."/>
            <person name="Barry K."/>
            <person name="Miller A.N."/>
            <person name="Grigoriev I.V."/>
            <person name="Debuchy R."/>
            <person name="Gladieux P."/>
            <person name="Thoren M.H."/>
            <person name="Johannesson H."/>
        </authorList>
    </citation>
    <scope>NUCLEOTIDE SEQUENCE</scope>
    <source>
        <strain evidence="2">CBS 626.80</strain>
    </source>
</reference>
<proteinExistence type="predicted"/>
<dbReference type="AlphaFoldDB" id="A0AAN6SGX5"/>
<evidence type="ECO:0000256" key="1">
    <source>
        <dbReference type="SAM" id="MobiDB-lite"/>
    </source>
</evidence>
<dbReference type="Proteomes" id="UP001303222">
    <property type="component" value="Unassembled WGS sequence"/>
</dbReference>